<dbReference type="SMART" id="SM00507">
    <property type="entry name" value="HNHc"/>
    <property type="match status" value="1"/>
</dbReference>
<feature type="domain" description="HNH nuclease" evidence="1">
    <location>
        <begin position="229"/>
        <end position="280"/>
    </location>
</feature>
<protein>
    <submittedName>
        <fullName evidence="2">HNH endonuclease domain-containing protein</fullName>
    </submittedName>
</protein>
<dbReference type="Pfam" id="PF13395">
    <property type="entry name" value="HNH_4"/>
    <property type="match status" value="1"/>
</dbReference>
<keyword evidence="2" id="KW-0540">Nuclease</keyword>
<accession>A0ABP6LNL7</accession>
<name>A0ABP6LNL7_9ACTN</name>
<dbReference type="Gene3D" id="1.10.30.50">
    <property type="match status" value="1"/>
</dbReference>
<keyword evidence="3" id="KW-1185">Reference proteome</keyword>
<dbReference type="EMBL" id="BAAAVS010000060">
    <property type="protein sequence ID" value="GAA3049342.1"/>
    <property type="molecule type" value="Genomic_DNA"/>
</dbReference>
<keyword evidence="2" id="KW-0378">Hydrolase</keyword>
<proteinExistence type="predicted"/>
<sequence>MTASDDPLAVGQQLVAILDEGRRTGTYKLAVAVALLDLAVEQVPADPAAVVSINLGQLTERVMDLYWGQLRPFLGSDLKQSTDGRSVLLGAVAGLRAKVPGRREVPLETAQRLVPHEYQRCADKVLRFLVRYPLKRLQRAGRSDTHECFLYDDSWLGSDSVTVIADHGNQVELYPGIGHALARLAPLLKPAFQLAWVHDVQRMNKAVLGNEPDIAHHLFGADRVSLARPAEILVEEFGSVCFYCASVVTKHRHVDHVLPWSRVPLNGLSNLVIGCRRCNSDKSDYLPEPVHVARALDRGRERLQGLADSINWPSQFDRVDSAARGLYSTVTAVTPVWHAPGRIEPLSRIDFVWPR</sequence>
<organism evidence="2 3">
    <name type="scientific">Gordonia defluvii</name>
    <dbReference type="NCBI Taxonomy" id="283718"/>
    <lineage>
        <taxon>Bacteria</taxon>
        <taxon>Bacillati</taxon>
        <taxon>Actinomycetota</taxon>
        <taxon>Actinomycetes</taxon>
        <taxon>Mycobacteriales</taxon>
        <taxon>Gordoniaceae</taxon>
        <taxon>Gordonia</taxon>
    </lineage>
</organism>
<dbReference type="GO" id="GO:0004519">
    <property type="term" value="F:endonuclease activity"/>
    <property type="evidence" value="ECO:0007669"/>
    <property type="project" value="UniProtKB-KW"/>
</dbReference>
<comment type="caution">
    <text evidence="2">The sequence shown here is derived from an EMBL/GenBank/DDBJ whole genome shotgun (WGS) entry which is preliminary data.</text>
</comment>
<dbReference type="InterPro" id="IPR003615">
    <property type="entry name" value="HNH_nuc"/>
</dbReference>
<dbReference type="CDD" id="cd00085">
    <property type="entry name" value="HNHc"/>
    <property type="match status" value="1"/>
</dbReference>
<reference evidence="3" key="1">
    <citation type="journal article" date="2019" name="Int. J. Syst. Evol. Microbiol.">
        <title>The Global Catalogue of Microorganisms (GCM) 10K type strain sequencing project: providing services to taxonomists for standard genome sequencing and annotation.</title>
        <authorList>
            <consortium name="The Broad Institute Genomics Platform"/>
            <consortium name="The Broad Institute Genome Sequencing Center for Infectious Disease"/>
            <person name="Wu L."/>
            <person name="Ma J."/>
        </authorList>
    </citation>
    <scope>NUCLEOTIDE SEQUENCE [LARGE SCALE GENOMIC DNA]</scope>
    <source>
        <strain evidence="3">JCM 14234</strain>
    </source>
</reference>
<evidence type="ECO:0000313" key="2">
    <source>
        <dbReference type="EMBL" id="GAA3049342.1"/>
    </source>
</evidence>
<keyword evidence="2" id="KW-0255">Endonuclease</keyword>
<dbReference type="RefSeq" id="WP_290706340.1">
    <property type="nucleotide sequence ID" value="NZ_BAAAVS010000060.1"/>
</dbReference>
<gene>
    <name evidence="2" type="ORF">GCM10010528_30620</name>
</gene>
<evidence type="ECO:0000313" key="3">
    <source>
        <dbReference type="Proteomes" id="UP001501035"/>
    </source>
</evidence>
<dbReference type="Proteomes" id="UP001501035">
    <property type="component" value="Unassembled WGS sequence"/>
</dbReference>
<evidence type="ECO:0000259" key="1">
    <source>
        <dbReference type="SMART" id="SM00507"/>
    </source>
</evidence>